<gene>
    <name evidence="8" type="ORF">FCM35_KLT05218</name>
</gene>
<name>A0A833R020_9POAL</name>
<feature type="transmembrane region" description="Helical" evidence="6">
    <location>
        <begin position="232"/>
        <end position="249"/>
    </location>
</feature>
<comment type="subcellular location">
    <subcellularLocation>
        <location evidence="1">Membrane</location>
        <topology evidence="1">Multi-pass membrane protein</topology>
    </subcellularLocation>
</comment>
<dbReference type="InterPro" id="IPR001905">
    <property type="entry name" value="Ammonium_transpt"/>
</dbReference>
<organism evidence="8 9">
    <name type="scientific">Carex littledalei</name>
    <dbReference type="NCBI Taxonomy" id="544730"/>
    <lineage>
        <taxon>Eukaryota</taxon>
        <taxon>Viridiplantae</taxon>
        <taxon>Streptophyta</taxon>
        <taxon>Embryophyta</taxon>
        <taxon>Tracheophyta</taxon>
        <taxon>Spermatophyta</taxon>
        <taxon>Magnoliopsida</taxon>
        <taxon>Liliopsida</taxon>
        <taxon>Poales</taxon>
        <taxon>Cyperaceae</taxon>
        <taxon>Cyperoideae</taxon>
        <taxon>Cariceae</taxon>
        <taxon>Carex</taxon>
        <taxon>Carex subgen. Euthyceras</taxon>
    </lineage>
</organism>
<evidence type="ECO:0000313" key="8">
    <source>
        <dbReference type="EMBL" id="KAF3329887.1"/>
    </source>
</evidence>
<keyword evidence="9" id="KW-1185">Reference proteome</keyword>
<feature type="transmembrane region" description="Helical" evidence="6">
    <location>
        <begin position="159"/>
        <end position="180"/>
    </location>
</feature>
<feature type="transmembrane region" description="Helical" evidence="6">
    <location>
        <begin position="133"/>
        <end position="152"/>
    </location>
</feature>
<dbReference type="GO" id="GO:0008519">
    <property type="term" value="F:ammonium channel activity"/>
    <property type="evidence" value="ECO:0007669"/>
    <property type="project" value="InterPro"/>
</dbReference>
<dbReference type="OrthoDB" id="534912at2759"/>
<keyword evidence="4 6" id="KW-1133">Transmembrane helix</keyword>
<evidence type="ECO:0000256" key="3">
    <source>
        <dbReference type="ARBA" id="ARBA00022692"/>
    </source>
</evidence>
<evidence type="ECO:0000259" key="7">
    <source>
        <dbReference type="Pfam" id="PF00909"/>
    </source>
</evidence>
<feature type="transmembrane region" description="Helical" evidence="6">
    <location>
        <begin position="23"/>
        <end position="44"/>
    </location>
</feature>
<feature type="transmembrane region" description="Helical" evidence="6">
    <location>
        <begin position="51"/>
        <end position="73"/>
    </location>
</feature>
<dbReference type="AlphaFoldDB" id="A0A833R020"/>
<comment type="caution">
    <text evidence="8">The sequence shown here is derived from an EMBL/GenBank/DDBJ whole genome shotgun (WGS) entry which is preliminary data.</text>
</comment>
<comment type="similarity">
    <text evidence="2">Belongs to the ammonia transporter channel (TC 1.A.11.2) family.</text>
</comment>
<dbReference type="InterPro" id="IPR029020">
    <property type="entry name" value="Ammonium/urea_transptr"/>
</dbReference>
<accession>A0A833R020</accession>
<keyword evidence="3 6" id="KW-0812">Transmembrane</keyword>
<reference evidence="8" key="1">
    <citation type="submission" date="2020-01" db="EMBL/GenBank/DDBJ databases">
        <title>Genome sequence of Kobresia littledalei, the first chromosome-level genome in the family Cyperaceae.</title>
        <authorList>
            <person name="Qu G."/>
        </authorList>
    </citation>
    <scope>NUCLEOTIDE SEQUENCE</scope>
    <source>
        <strain evidence="8">C.B.Clarke</strain>
        <tissue evidence="8">Leaf</tissue>
    </source>
</reference>
<dbReference type="PANTHER" id="PTHR43029">
    <property type="entry name" value="AMMONIUM TRANSPORTER MEP2"/>
    <property type="match status" value="1"/>
</dbReference>
<dbReference type="InterPro" id="IPR024041">
    <property type="entry name" value="NH4_transpt_AmtB-like_dom"/>
</dbReference>
<evidence type="ECO:0000256" key="5">
    <source>
        <dbReference type="ARBA" id="ARBA00023136"/>
    </source>
</evidence>
<dbReference type="Gene3D" id="1.10.3430.10">
    <property type="entry name" value="Ammonium transporter AmtB like domains"/>
    <property type="match status" value="1"/>
</dbReference>
<dbReference type="Pfam" id="PF00909">
    <property type="entry name" value="Ammonium_transp"/>
    <property type="match status" value="1"/>
</dbReference>
<evidence type="ECO:0000313" key="9">
    <source>
        <dbReference type="Proteomes" id="UP000623129"/>
    </source>
</evidence>
<dbReference type="Proteomes" id="UP000623129">
    <property type="component" value="Unassembled WGS sequence"/>
</dbReference>
<feature type="transmembrane region" description="Helical" evidence="6">
    <location>
        <begin position="316"/>
        <end position="337"/>
    </location>
</feature>
<dbReference type="GO" id="GO:0005886">
    <property type="term" value="C:plasma membrane"/>
    <property type="evidence" value="ECO:0007669"/>
    <property type="project" value="TreeGrafter"/>
</dbReference>
<evidence type="ECO:0000256" key="4">
    <source>
        <dbReference type="ARBA" id="ARBA00022989"/>
    </source>
</evidence>
<sequence>MAYQGSNTSAVVPDWLNKGDNSWQMVSATLVGLQGFPGLAMLYAGLVKQKWALNSAFMALYAMAAAMPCWALWAHKMAFGKRLLPFVGQPGPALTQDFMIAQSILPSTVHYKSDGELETAAVQPFYPEASMVFFQWAFAGVTVGLVAGALLGRMSLKSMDGFCAVVDYIFLYGRCLYFMGWRLLVPLGCDGLFGWICGASCIGCGRIYRCLLGIYVGPRLKQDREDFPPNNLLVALMGAGTLWLGWTGFNGGDPFSANVDSSVAVLNTHICATTSILVWVSLDFAFSGKPTTVGAIQGMIIGLVCITPAAGLVQGWAAVVMGIASGSVPWYTMTHLNRKWAVLQKVDDALGILHTHAISGILGGALTGLFAHPGLSNMFLPVTNSRGAFYGGASGGMQFVKLLVGACFVIAWNVVITSVIMVFIRVFLPLRLSQEELSAGDIAIHGEEAYAILGFPKYVENGRGLDQTHDQRG</sequence>
<feature type="transmembrane region" description="Helical" evidence="6">
    <location>
        <begin position="192"/>
        <end position="211"/>
    </location>
</feature>
<feature type="transmembrane region" description="Helical" evidence="6">
    <location>
        <begin position="261"/>
        <end position="280"/>
    </location>
</feature>
<feature type="domain" description="Ammonium transporter AmtB-like" evidence="7">
    <location>
        <begin position="23"/>
        <end position="450"/>
    </location>
</feature>
<feature type="transmembrane region" description="Helical" evidence="6">
    <location>
        <begin position="402"/>
        <end position="428"/>
    </location>
</feature>
<feature type="transmembrane region" description="Helical" evidence="6">
    <location>
        <begin position="292"/>
        <end position="310"/>
    </location>
</feature>
<protein>
    <submittedName>
        <fullName evidence="8">Ammonium transporter 3 member 1-like protein</fullName>
    </submittedName>
</protein>
<keyword evidence="5 6" id="KW-0472">Membrane</keyword>
<evidence type="ECO:0000256" key="2">
    <source>
        <dbReference type="ARBA" id="ARBA00005887"/>
    </source>
</evidence>
<proteinExistence type="inferred from homology"/>
<evidence type="ECO:0000256" key="1">
    <source>
        <dbReference type="ARBA" id="ARBA00004141"/>
    </source>
</evidence>
<dbReference type="SUPFAM" id="SSF111352">
    <property type="entry name" value="Ammonium transporter"/>
    <property type="match status" value="1"/>
</dbReference>
<dbReference type="PANTHER" id="PTHR43029:SF17">
    <property type="entry name" value="TRANSPORTER 2, PUTATIVE-RELATED"/>
    <property type="match status" value="1"/>
</dbReference>
<evidence type="ECO:0000256" key="6">
    <source>
        <dbReference type="SAM" id="Phobius"/>
    </source>
</evidence>
<dbReference type="EMBL" id="SWLB01000014">
    <property type="protein sequence ID" value="KAF3329887.1"/>
    <property type="molecule type" value="Genomic_DNA"/>
</dbReference>
<feature type="transmembrane region" description="Helical" evidence="6">
    <location>
        <begin position="349"/>
        <end position="371"/>
    </location>
</feature>